<dbReference type="OrthoDB" id="10527817at2759"/>
<proteinExistence type="predicted"/>
<evidence type="ECO:0000313" key="1">
    <source>
        <dbReference type="EMBL" id="CAF1502544.1"/>
    </source>
</evidence>
<name>A0A815TAW1_9BILA</name>
<dbReference type="Proteomes" id="UP000663834">
    <property type="component" value="Unassembled WGS sequence"/>
</dbReference>
<evidence type="ECO:0000313" key="2">
    <source>
        <dbReference type="Proteomes" id="UP000663834"/>
    </source>
</evidence>
<reference evidence="1" key="1">
    <citation type="submission" date="2021-02" db="EMBL/GenBank/DDBJ databases">
        <authorList>
            <person name="Nowell W R."/>
        </authorList>
    </citation>
    <scope>NUCLEOTIDE SEQUENCE</scope>
</reference>
<sequence length="100" mass="11058">MSSLVNEGSSVQYIDDIFLASGGIAADNLTNKGQCMVLLLYAYLSGNKIQPGTSYIVFNDNYTLKAKGLKLFEKLPMPSRELARLINGMKKIDNSNYTRT</sequence>
<gene>
    <name evidence="1" type="ORF">KQP761_LOCUS14697</name>
</gene>
<protein>
    <submittedName>
        <fullName evidence="1">Uncharacterized protein</fullName>
    </submittedName>
</protein>
<organism evidence="1 2">
    <name type="scientific">Rotaria magnacalcarata</name>
    <dbReference type="NCBI Taxonomy" id="392030"/>
    <lineage>
        <taxon>Eukaryota</taxon>
        <taxon>Metazoa</taxon>
        <taxon>Spiralia</taxon>
        <taxon>Gnathifera</taxon>
        <taxon>Rotifera</taxon>
        <taxon>Eurotatoria</taxon>
        <taxon>Bdelloidea</taxon>
        <taxon>Philodinida</taxon>
        <taxon>Philodinidae</taxon>
        <taxon>Rotaria</taxon>
    </lineage>
</organism>
<dbReference type="AlphaFoldDB" id="A0A815TAW1"/>
<feature type="non-terminal residue" evidence="1">
    <location>
        <position position="100"/>
    </location>
</feature>
<comment type="caution">
    <text evidence="1">The sequence shown here is derived from an EMBL/GenBank/DDBJ whole genome shotgun (WGS) entry which is preliminary data.</text>
</comment>
<dbReference type="EMBL" id="CAJNOW010007060">
    <property type="protein sequence ID" value="CAF1502544.1"/>
    <property type="molecule type" value="Genomic_DNA"/>
</dbReference>
<accession>A0A815TAW1</accession>